<keyword evidence="3" id="KW-0804">Transcription</keyword>
<dbReference type="SMART" id="SM00342">
    <property type="entry name" value="HTH_ARAC"/>
    <property type="match status" value="1"/>
</dbReference>
<gene>
    <name evidence="5" type="ORF">LZC95_38345</name>
</gene>
<protein>
    <submittedName>
        <fullName evidence="5">Helix-turn-helix domain-containing protein</fullName>
    </submittedName>
</protein>
<evidence type="ECO:0000256" key="1">
    <source>
        <dbReference type="ARBA" id="ARBA00023015"/>
    </source>
</evidence>
<dbReference type="InterPro" id="IPR050204">
    <property type="entry name" value="AraC_XylS_family_regulators"/>
</dbReference>
<evidence type="ECO:0000313" key="5">
    <source>
        <dbReference type="EMBL" id="WXA92304.1"/>
    </source>
</evidence>
<name>A0ABZ2K673_9BACT</name>
<proteinExistence type="predicted"/>
<evidence type="ECO:0000256" key="2">
    <source>
        <dbReference type="ARBA" id="ARBA00023125"/>
    </source>
</evidence>
<dbReference type="PROSITE" id="PS01124">
    <property type="entry name" value="HTH_ARAC_FAMILY_2"/>
    <property type="match status" value="1"/>
</dbReference>
<dbReference type="InterPro" id="IPR046532">
    <property type="entry name" value="DUF6597"/>
</dbReference>
<dbReference type="Pfam" id="PF20240">
    <property type="entry name" value="DUF6597"/>
    <property type="match status" value="1"/>
</dbReference>
<organism evidence="5 6">
    <name type="scientific">Pendulispora brunnea</name>
    <dbReference type="NCBI Taxonomy" id="2905690"/>
    <lineage>
        <taxon>Bacteria</taxon>
        <taxon>Pseudomonadati</taxon>
        <taxon>Myxococcota</taxon>
        <taxon>Myxococcia</taxon>
        <taxon>Myxococcales</taxon>
        <taxon>Sorangiineae</taxon>
        <taxon>Pendulisporaceae</taxon>
        <taxon>Pendulispora</taxon>
    </lineage>
</organism>
<dbReference type="SUPFAM" id="SSF46689">
    <property type="entry name" value="Homeodomain-like"/>
    <property type="match status" value="1"/>
</dbReference>
<keyword evidence="1" id="KW-0805">Transcription regulation</keyword>
<evidence type="ECO:0000313" key="6">
    <source>
        <dbReference type="Proteomes" id="UP001379533"/>
    </source>
</evidence>
<sequence length="269" mass="29800">MGLDGTRGILNPAEGFTRFALSRESPPEDLAPFVDRYWSVRWDLEGQPPYEQETLPYPCVHISFTTVDFEVHGPGTRRFVAHLSGRGQVHGTKFKPAGFFALAKVPMRALVDRVVSLEHATGRAAPIPENAEPATVKPIVESFLRSFEPIHDATAELVNGLVARAQEDRQIARAEDLAQIAGVSVRSLHRLFERYVGVGPKWIVRRSRVQEAADRVARGGHVDWAAVAQELGYHDQAHLIRDFRAQIGFTPSIYARRCKEAAARASSSG</sequence>
<evidence type="ECO:0000259" key="4">
    <source>
        <dbReference type="PROSITE" id="PS01124"/>
    </source>
</evidence>
<accession>A0ABZ2K673</accession>
<dbReference type="Proteomes" id="UP001379533">
    <property type="component" value="Chromosome"/>
</dbReference>
<reference evidence="5 6" key="1">
    <citation type="submission" date="2021-12" db="EMBL/GenBank/DDBJ databases">
        <title>Discovery of the Pendulisporaceae a myxobacterial family with distinct sporulation behavior and unique specialized metabolism.</title>
        <authorList>
            <person name="Garcia R."/>
            <person name="Popoff A."/>
            <person name="Bader C.D."/>
            <person name="Loehr J."/>
            <person name="Walesch S."/>
            <person name="Walt C."/>
            <person name="Boldt J."/>
            <person name="Bunk B."/>
            <person name="Haeckl F.J.F.P.J."/>
            <person name="Gunesch A.P."/>
            <person name="Birkelbach J."/>
            <person name="Nuebel U."/>
            <person name="Pietschmann T."/>
            <person name="Bach T."/>
            <person name="Mueller R."/>
        </authorList>
    </citation>
    <scope>NUCLEOTIDE SEQUENCE [LARGE SCALE GENOMIC DNA]</scope>
    <source>
        <strain evidence="5 6">MSr12523</strain>
    </source>
</reference>
<feature type="domain" description="HTH araC/xylS-type" evidence="4">
    <location>
        <begin position="155"/>
        <end position="257"/>
    </location>
</feature>
<evidence type="ECO:0000256" key="3">
    <source>
        <dbReference type="ARBA" id="ARBA00023163"/>
    </source>
</evidence>
<dbReference type="Pfam" id="PF12833">
    <property type="entry name" value="HTH_18"/>
    <property type="match status" value="1"/>
</dbReference>
<dbReference type="RefSeq" id="WP_394842921.1">
    <property type="nucleotide sequence ID" value="NZ_CP089982.1"/>
</dbReference>
<dbReference type="InterPro" id="IPR018060">
    <property type="entry name" value="HTH_AraC"/>
</dbReference>
<dbReference type="PANTHER" id="PTHR46796">
    <property type="entry name" value="HTH-TYPE TRANSCRIPTIONAL ACTIVATOR RHAS-RELATED"/>
    <property type="match status" value="1"/>
</dbReference>
<keyword evidence="2" id="KW-0238">DNA-binding</keyword>
<keyword evidence="6" id="KW-1185">Reference proteome</keyword>
<dbReference type="EMBL" id="CP089982">
    <property type="protein sequence ID" value="WXA92304.1"/>
    <property type="molecule type" value="Genomic_DNA"/>
</dbReference>
<dbReference type="Gene3D" id="1.10.10.60">
    <property type="entry name" value="Homeodomain-like"/>
    <property type="match status" value="1"/>
</dbReference>
<dbReference type="InterPro" id="IPR009057">
    <property type="entry name" value="Homeodomain-like_sf"/>
</dbReference>